<comment type="caution">
    <text evidence="2">The sequence shown here is derived from an EMBL/GenBank/DDBJ whole genome shotgun (WGS) entry which is preliminary data.</text>
</comment>
<proteinExistence type="predicted"/>
<protein>
    <submittedName>
        <fullName evidence="2">Uncharacterized protein</fullName>
    </submittedName>
</protein>
<evidence type="ECO:0000313" key="3">
    <source>
        <dbReference type="Proteomes" id="UP001218218"/>
    </source>
</evidence>
<sequence length="82" mass="8798">IKCSLRVFGRISTFLSALSLKLMDIGACQPLSARIPLKPTQVPLQVPAAAKPQTQCWVSRSASELFLASPPPCITINSGFKT</sequence>
<reference evidence="2" key="1">
    <citation type="submission" date="2023-03" db="EMBL/GenBank/DDBJ databases">
        <title>Massive genome expansion in bonnet fungi (Mycena s.s.) driven by repeated elements and novel gene families across ecological guilds.</title>
        <authorList>
            <consortium name="Lawrence Berkeley National Laboratory"/>
            <person name="Harder C.B."/>
            <person name="Miyauchi S."/>
            <person name="Viragh M."/>
            <person name="Kuo A."/>
            <person name="Thoen E."/>
            <person name="Andreopoulos B."/>
            <person name="Lu D."/>
            <person name="Skrede I."/>
            <person name="Drula E."/>
            <person name="Henrissat B."/>
            <person name="Morin E."/>
            <person name="Kohler A."/>
            <person name="Barry K."/>
            <person name="LaButti K."/>
            <person name="Morin E."/>
            <person name="Salamov A."/>
            <person name="Lipzen A."/>
            <person name="Mereny Z."/>
            <person name="Hegedus B."/>
            <person name="Baldrian P."/>
            <person name="Stursova M."/>
            <person name="Weitz H."/>
            <person name="Taylor A."/>
            <person name="Grigoriev I.V."/>
            <person name="Nagy L.G."/>
            <person name="Martin F."/>
            <person name="Kauserud H."/>
        </authorList>
    </citation>
    <scope>NUCLEOTIDE SEQUENCE</scope>
    <source>
        <strain evidence="2">CBHHK002</strain>
    </source>
</reference>
<name>A0AAD7E7Q7_9AGAR</name>
<feature type="non-terminal residue" evidence="2">
    <location>
        <position position="1"/>
    </location>
</feature>
<gene>
    <name evidence="2" type="ORF">DFH08DRAFT_906107</name>
</gene>
<accession>A0AAD7E7Q7</accession>
<keyword evidence="3" id="KW-1185">Reference proteome</keyword>
<feature type="signal peptide" evidence="1">
    <location>
        <begin position="1"/>
        <end position="27"/>
    </location>
</feature>
<organism evidence="2 3">
    <name type="scientific">Mycena albidolilacea</name>
    <dbReference type="NCBI Taxonomy" id="1033008"/>
    <lineage>
        <taxon>Eukaryota</taxon>
        <taxon>Fungi</taxon>
        <taxon>Dikarya</taxon>
        <taxon>Basidiomycota</taxon>
        <taxon>Agaricomycotina</taxon>
        <taxon>Agaricomycetes</taxon>
        <taxon>Agaricomycetidae</taxon>
        <taxon>Agaricales</taxon>
        <taxon>Marasmiineae</taxon>
        <taxon>Mycenaceae</taxon>
        <taxon>Mycena</taxon>
    </lineage>
</organism>
<feature type="chain" id="PRO_5042096786" evidence="1">
    <location>
        <begin position="28"/>
        <end position="82"/>
    </location>
</feature>
<evidence type="ECO:0000256" key="1">
    <source>
        <dbReference type="SAM" id="SignalP"/>
    </source>
</evidence>
<dbReference type="Proteomes" id="UP001218218">
    <property type="component" value="Unassembled WGS sequence"/>
</dbReference>
<keyword evidence="1" id="KW-0732">Signal</keyword>
<feature type="non-terminal residue" evidence="2">
    <location>
        <position position="82"/>
    </location>
</feature>
<dbReference type="AlphaFoldDB" id="A0AAD7E7Q7"/>
<evidence type="ECO:0000313" key="2">
    <source>
        <dbReference type="EMBL" id="KAJ7302006.1"/>
    </source>
</evidence>
<dbReference type="EMBL" id="JARIHO010000122">
    <property type="protein sequence ID" value="KAJ7302006.1"/>
    <property type="molecule type" value="Genomic_DNA"/>
</dbReference>